<dbReference type="EMBL" id="NQVE01000035">
    <property type="protein sequence ID" value="RAL52298.1"/>
    <property type="molecule type" value="Genomic_DNA"/>
</dbReference>
<sequence length="111" mass="13004">MQCIFERMQIPDPTFLKIDIHIRSIKMYTLCSTICNPSLGQLIPTTDFNQNADSFDFAFDLVHCWDKLMVVLHIVEQGVWILILRTWILIFKNVGTEIYIISKIYGVYFVV</sequence>
<name>A0A328E6M7_9ASTE</name>
<dbReference type="AlphaFoldDB" id="A0A328E6M7"/>
<protein>
    <submittedName>
        <fullName evidence="1">Uncharacterized protein</fullName>
    </submittedName>
</protein>
<accession>A0A328E6M7</accession>
<dbReference type="Proteomes" id="UP000249390">
    <property type="component" value="Unassembled WGS sequence"/>
</dbReference>
<evidence type="ECO:0000313" key="2">
    <source>
        <dbReference type="Proteomes" id="UP000249390"/>
    </source>
</evidence>
<keyword evidence="2" id="KW-1185">Reference proteome</keyword>
<gene>
    <name evidence="1" type="ORF">DM860_016147</name>
</gene>
<comment type="caution">
    <text evidence="1">The sequence shown here is derived from an EMBL/GenBank/DDBJ whole genome shotgun (WGS) entry which is preliminary data.</text>
</comment>
<proteinExistence type="predicted"/>
<organism evidence="1 2">
    <name type="scientific">Cuscuta australis</name>
    <dbReference type="NCBI Taxonomy" id="267555"/>
    <lineage>
        <taxon>Eukaryota</taxon>
        <taxon>Viridiplantae</taxon>
        <taxon>Streptophyta</taxon>
        <taxon>Embryophyta</taxon>
        <taxon>Tracheophyta</taxon>
        <taxon>Spermatophyta</taxon>
        <taxon>Magnoliopsida</taxon>
        <taxon>eudicotyledons</taxon>
        <taxon>Gunneridae</taxon>
        <taxon>Pentapetalae</taxon>
        <taxon>asterids</taxon>
        <taxon>lamiids</taxon>
        <taxon>Solanales</taxon>
        <taxon>Convolvulaceae</taxon>
        <taxon>Cuscuteae</taxon>
        <taxon>Cuscuta</taxon>
        <taxon>Cuscuta subgen. Grammica</taxon>
        <taxon>Cuscuta sect. Cleistogrammica</taxon>
    </lineage>
</organism>
<reference evidence="1 2" key="1">
    <citation type="submission" date="2018-06" db="EMBL/GenBank/DDBJ databases">
        <title>The Genome of Cuscuta australis (Dodder) Provides Insight into the Evolution of Plant Parasitism.</title>
        <authorList>
            <person name="Liu H."/>
        </authorList>
    </citation>
    <scope>NUCLEOTIDE SEQUENCE [LARGE SCALE GENOMIC DNA]</scope>
    <source>
        <strain evidence="2">cv. Yunnan</strain>
        <tissue evidence="1">Vines</tissue>
    </source>
</reference>
<evidence type="ECO:0000313" key="1">
    <source>
        <dbReference type="EMBL" id="RAL52298.1"/>
    </source>
</evidence>